<dbReference type="Proteomes" id="UP001214043">
    <property type="component" value="Chromosome"/>
</dbReference>
<dbReference type="InterPro" id="IPR046232">
    <property type="entry name" value="DUF6265"/>
</dbReference>
<sequence>MFLRFILTTIAVVASSVFSDVAAEENYSLDDLAFLTGAWRGGEGFVFEEIWSHAEGGVMTGMARGVASGELRVLEYIVVSEEDAGVIMRFKHYNADFTTWEDDEPIMLALTSASDQDATFTADPPSQDVKSIRYWMPDADTLQAEVVLVEDGEEGGFTLTFKREDN</sequence>
<evidence type="ECO:0000256" key="1">
    <source>
        <dbReference type="SAM" id="SignalP"/>
    </source>
</evidence>
<evidence type="ECO:0000259" key="2">
    <source>
        <dbReference type="Pfam" id="PF19780"/>
    </source>
</evidence>
<dbReference type="RefSeq" id="WP_274494508.1">
    <property type="nucleotide sequence ID" value="NZ_CP118166.1"/>
</dbReference>
<organism evidence="3 4">
    <name type="scientific">Hyphococcus flavus</name>
    <dbReference type="NCBI Taxonomy" id="1866326"/>
    <lineage>
        <taxon>Bacteria</taxon>
        <taxon>Pseudomonadati</taxon>
        <taxon>Pseudomonadota</taxon>
        <taxon>Alphaproteobacteria</taxon>
        <taxon>Parvularculales</taxon>
        <taxon>Parvularculaceae</taxon>
        <taxon>Hyphococcus</taxon>
    </lineage>
</organism>
<dbReference type="AlphaFoldDB" id="A0AAF0CGS6"/>
<evidence type="ECO:0000313" key="3">
    <source>
        <dbReference type="EMBL" id="WDI32578.1"/>
    </source>
</evidence>
<gene>
    <name evidence="3" type="ORF">PUV54_05140</name>
</gene>
<dbReference type="Pfam" id="PF19780">
    <property type="entry name" value="DUF6265"/>
    <property type="match status" value="1"/>
</dbReference>
<evidence type="ECO:0000313" key="4">
    <source>
        <dbReference type="Proteomes" id="UP001214043"/>
    </source>
</evidence>
<dbReference type="EMBL" id="CP118166">
    <property type="protein sequence ID" value="WDI32578.1"/>
    <property type="molecule type" value="Genomic_DNA"/>
</dbReference>
<dbReference type="KEGG" id="hfl:PUV54_05140"/>
<proteinExistence type="predicted"/>
<keyword evidence="4" id="KW-1185">Reference proteome</keyword>
<reference evidence="3" key="1">
    <citation type="submission" date="2023-02" db="EMBL/GenBank/DDBJ databases">
        <title>Genome sequence of Hyphococcus flavus.</title>
        <authorList>
            <person name="Rong J.-C."/>
            <person name="Zhao Q."/>
            <person name="Yi M."/>
            <person name="Wu J.-Y."/>
        </authorList>
    </citation>
    <scope>NUCLEOTIDE SEQUENCE</scope>
    <source>
        <strain evidence="3">MCCC 1K03223</strain>
    </source>
</reference>
<name>A0AAF0CGS6_9PROT</name>
<accession>A0AAF0CGS6</accession>
<feature type="signal peptide" evidence="1">
    <location>
        <begin position="1"/>
        <end position="22"/>
    </location>
</feature>
<feature type="chain" id="PRO_5042102027" evidence="1">
    <location>
        <begin position="23"/>
        <end position="166"/>
    </location>
</feature>
<keyword evidence="1" id="KW-0732">Signal</keyword>
<feature type="domain" description="DUF6265" evidence="2">
    <location>
        <begin position="33"/>
        <end position="147"/>
    </location>
</feature>
<protein>
    <submittedName>
        <fullName evidence="3">DUF6265 family protein</fullName>
    </submittedName>
</protein>